<dbReference type="InterPro" id="IPR013785">
    <property type="entry name" value="Aldolase_TIM"/>
</dbReference>
<dbReference type="RefSeq" id="WP_019434521.1">
    <property type="nucleotide sequence ID" value="NZ_CP054938.1"/>
</dbReference>
<dbReference type="GO" id="GO:0016829">
    <property type="term" value="F:lyase activity"/>
    <property type="evidence" value="ECO:0007669"/>
    <property type="project" value="UniProtKB-KW"/>
</dbReference>
<evidence type="ECO:0000256" key="5">
    <source>
        <dbReference type="ARBA" id="ARBA00023277"/>
    </source>
</evidence>
<dbReference type="PANTHER" id="PTHR30246">
    <property type="entry name" value="2-KETO-3-DEOXY-6-PHOSPHOGLUCONATE ALDOLASE"/>
    <property type="match status" value="1"/>
</dbReference>
<accession>A0A1I6QN20</accession>
<comment type="pathway">
    <text evidence="1">Carbohydrate acid metabolism.</text>
</comment>
<evidence type="ECO:0000256" key="4">
    <source>
        <dbReference type="ARBA" id="ARBA00023239"/>
    </source>
</evidence>
<dbReference type="AlphaFoldDB" id="A0A1I6QN20"/>
<evidence type="ECO:0000256" key="3">
    <source>
        <dbReference type="ARBA" id="ARBA00011233"/>
    </source>
</evidence>
<sequence>MPEHSDFAQTLRHDRLVAIVRGKDPEAALRSVVALAGEGVRLVEVSLTTPEADEVIRRAIRETGPDAIVGAGTVVTREDALRARDAGASWMVTPALGQGLEQAVALGVPVLAGALTPTEAVAAMRAGAHAVKLFPASLGGPGYLRALRDPLPGVPFVPVGGVNAELVPAYFAAGAVAVGVGSPLLGDAADGGDPAALRERARAFRALCRAGEAA</sequence>
<dbReference type="NCBIfam" id="TIGR01182">
    <property type="entry name" value="eda"/>
    <property type="match status" value="1"/>
</dbReference>
<dbReference type="PANTHER" id="PTHR30246:SF1">
    <property type="entry name" value="2-DEHYDRO-3-DEOXY-6-PHOSPHOGALACTONATE ALDOLASE-RELATED"/>
    <property type="match status" value="1"/>
</dbReference>
<protein>
    <submittedName>
        <fullName evidence="6">2-dehydro-3-deoxyphosphogluconate aldolase / (4S)-4-hydroxy-2-oxoglutarate aldolase</fullName>
    </submittedName>
</protein>
<dbReference type="CDD" id="cd00452">
    <property type="entry name" value="KDPG_aldolase"/>
    <property type="match status" value="1"/>
</dbReference>
<comment type="subunit">
    <text evidence="3">Homotrimer.</text>
</comment>
<organism evidence="6 7">
    <name type="scientific">Streptomyces harbinensis</name>
    <dbReference type="NCBI Taxonomy" id="1176198"/>
    <lineage>
        <taxon>Bacteria</taxon>
        <taxon>Bacillati</taxon>
        <taxon>Actinomycetota</taxon>
        <taxon>Actinomycetes</taxon>
        <taxon>Kitasatosporales</taxon>
        <taxon>Streptomycetaceae</taxon>
        <taxon>Streptomyces</taxon>
    </lineage>
</organism>
<keyword evidence="5" id="KW-0119">Carbohydrate metabolism</keyword>
<evidence type="ECO:0000256" key="2">
    <source>
        <dbReference type="ARBA" id="ARBA00006906"/>
    </source>
</evidence>
<evidence type="ECO:0000313" key="6">
    <source>
        <dbReference type="EMBL" id="SFS53742.1"/>
    </source>
</evidence>
<evidence type="ECO:0000313" key="7">
    <source>
        <dbReference type="Proteomes" id="UP000198873"/>
    </source>
</evidence>
<dbReference type="Proteomes" id="UP000198873">
    <property type="component" value="Unassembled WGS sequence"/>
</dbReference>
<dbReference type="PROSITE" id="PS00160">
    <property type="entry name" value="ALDOLASE_KDPG_KHG_2"/>
    <property type="match status" value="1"/>
</dbReference>
<dbReference type="Pfam" id="PF01081">
    <property type="entry name" value="Aldolase"/>
    <property type="match status" value="1"/>
</dbReference>
<gene>
    <name evidence="6" type="ORF">SAMN05444716_102131</name>
</gene>
<dbReference type="SUPFAM" id="SSF51569">
    <property type="entry name" value="Aldolase"/>
    <property type="match status" value="1"/>
</dbReference>
<dbReference type="STRING" id="1176198.SAMN05444716_102131"/>
<comment type="similarity">
    <text evidence="2">Belongs to the KHG/KDPG aldolase family.</text>
</comment>
<dbReference type="EMBL" id="FPAB01000002">
    <property type="protein sequence ID" value="SFS53742.1"/>
    <property type="molecule type" value="Genomic_DNA"/>
</dbReference>
<evidence type="ECO:0000256" key="1">
    <source>
        <dbReference type="ARBA" id="ARBA00004761"/>
    </source>
</evidence>
<keyword evidence="7" id="KW-1185">Reference proteome</keyword>
<proteinExistence type="inferred from homology"/>
<dbReference type="InterPro" id="IPR031338">
    <property type="entry name" value="KDPG/KHG_AS_2"/>
</dbReference>
<reference evidence="7" key="1">
    <citation type="submission" date="2016-10" db="EMBL/GenBank/DDBJ databases">
        <authorList>
            <person name="Varghese N."/>
            <person name="Submissions S."/>
        </authorList>
    </citation>
    <scope>NUCLEOTIDE SEQUENCE [LARGE SCALE GENOMIC DNA]</scope>
    <source>
        <strain evidence="7">CGMCC 4.7047</strain>
    </source>
</reference>
<dbReference type="InterPro" id="IPR000887">
    <property type="entry name" value="Aldlse_KDPG_KHG"/>
</dbReference>
<name>A0A1I6QN20_9ACTN</name>
<dbReference type="Gene3D" id="3.20.20.70">
    <property type="entry name" value="Aldolase class I"/>
    <property type="match status" value="1"/>
</dbReference>
<keyword evidence="4" id="KW-0456">Lyase</keyword>